<feature type="compositionally biased region" description="Basic and acidic residues" evidence="6">
    <location>
        <begin position="59"/>
        <end position="78"/>
    </location>
</feature>
<name>A0AAD1Y5Y9_EUPCR</name>
<comment type="subcellular location">
    <subcellularLocation>
        <location evidence="1">Nucleus</location>
    </subcellularLocation>
</comment>
<feature type="compositionally biased region" description="Polar residues" evidence="6">
    <location>
        <begin position="94"/>
        <end position="107"/>
    </location>
</feature>
<dbReference type="Gene3D" id="3.30.730.10">
    <property type="entry name" value="AP2/ERF domain"/>
    <property type="match status" value="1"/>
</dbReference>
<evidence type="ECO:0000256" key="6">
    <source>
        <dbReference type="SAM" id="MobiDB-lite"/>
    </source>
</evidence>
<dbReference type="Proteomes" id="UP001295684">
    <property type="component" value="Unassembled WGS sequence"/>
</dbReference>
<protein>
    <recommendedName>
        <fullName evidence="7">AP2/ERF domain-containing protein</fullName>
    </recommendedName>
</protein>
<dbReference type="SMART" id="SM00380">
    <property type="entry name" value="AP2"/>
    <property type="match status" value="1"/>
</dbReference>
<dbReference type="GO" id="GO:0003677">
    <property type="term" value="F:DNA binding"/>
    <property type="evidence" value="ECO:0007669"/>
    <property type="project" value="UniProtKB-KW"/>
</dbReference>
<evidence type="ECO:0000256" key="3">
    <source>
        <dbReference type="ARBA" id="ARBA00023125"/>
    </source>
</evidence>
<dbReference type="GO" id="GO:0003700">
    <property type="term" value="F:DNA-binding transcription factor activity"/>
    <property type="evidence" value="ECO:0007669"/>
    <property type="project" value="InterPro"/>
</dbReference>
<feature type="domain" description="AP2/ERF" evidence="7">
    <location>
        <begin position="162"/>
        <end position="227"/>
    </location>
</feature>
<dbReference type="AlphaFoldDB" id="A0AAD1Y5Y9"/>
<evidence type="ECO:0000313" key="9">
    <source>
        <dbReference type="Proteomes" id="UP001295684"/>
    </source>
</evidence>
<dbReference type="InterPro" id="IPR001471">
    <property type="entry name" value="AP2/ERF_dom"/>
</dbReference>
<keyword evidence="9" id="KW-1185">Reference proteome</keyword>
<dbReference type="PROSITE" id="PS51032">
    <property type="entry name" value="AP2_ERF"/>
    <property type="match status" value="1"/>
</dbReference>
<evidence type="ECO:0000256" key="1">
    <source>
        <dbReference type="ARBA" id="ARBA00004123"/>
    </source>
</evidence>
<organism evidence="8 9">
    <name type="scientific">Euplotes crassus</name>
    <dbReference type="NCBI Taxonomy" id="5936"/>
    <lineage>
        <taxon>Eukaryota</taxon>
        <taxon>Sar</taxon>
        <taxon>Alveolata</taxon>
        <taxon>Ciliophora</taxon>
        <taxon>Intramacronucleata</taxon>
        <taxon>Spirotrichea</taxon>
        <taxon>Hypotrichia</taxon>
        <taxon>Euplotida</taxon>
        <taxon>Euplotidae</taxon>
        <taxon>Moneuplotes</taxon>
    </lineage>
</organism>
<proteinExistence type="predicted"/>
<comment type="caution">
    <text evidence="8">The sequence shown here is derived from an EMBL/GenBank/DDBJ whole genome shotgun (WGS) entry which is preliminary data.</text>
</comment>
<dbReference type="EMBL" id="CAMPGE010025849">
    <property type="protein sequence ID" value="CAI2383567.1"/>
    <property type="molecule type" value="Genomic_DNA"/>
</dbReference>
<feature type="region of interest" description="Disordered" evidence="6">
    <location>
        <begin position="58"/>
        <end position="118"/>
    </location>
</feature>
<reference evidence="8" key="1">
    <citation type="submission" date="2023-07" db="EMBL/GenBank/DDBJ databases">
        <authorList>
            <consortium name="AG Swart"/>
            <person name="Singh M."/>
            <person name="Singh A."/>
            <person name="Seah K."/>
            <person name="Emmerich C."/>
        </authorList>
    </citation>
    <scope>NUCLEOTIDE SEQUENCE</scope>
    <source>
        <strain evidence="8">DP1</strain>
    </source>
</reference>
<accession>A0AAD1Y5Y9</accession>
<keyword evidence="3" id="KW-0238">DNA-binding</keyword>
<evidence type="ECO:0000313" key="8">
    <source>
        <dbReference type="EMBL" id="CAI2383567.1"/>
    </source>
</evidence>
<dbReference type="SUPFAM" id="SSF54171">
    <property type="entry name" value="DNA-binding domain"/>
    <property type="match status" value="1"/>
</dbReference>
<keyword evidence="5" id="KW-0539">Nucleus</keyword>
<keyword evidence="2" id="KW-0805">Transcription regulation</keyword>
<evidence type="ECO:0000256" key="4">
    <source>
        <dbReference type="ARBA" id="ARBA00023163"/>
    </source>
</evidence>
<evidence type="ECO:0000256" key="5">
    <source>
        <dbReference type="ARBA" id="ARBA00023242"/>
    </source>
</evidence>
<keyword evidence="4" id="KW-0804">Transcription</keyword>
<gene>
    <name evidence="8" type="ORF">ECRASSUSDP1_LOCUS25072</name>
</gene>
<dbReference type="InterPro" id="IPR016177">
    <property type="entry name" value="DNA-bd_dom_sf"/>
</dbReference>
<dbReference type="GO" id="GO:0005634">
    <property type="term" value="C:nucleus"/>
    <property type="evidence" value="ECO:0007669"/>
    <property type="project" value="UniProtKB-SubCell"/>
</dbReference>
<evidence type="ECO:0000259" key="7">
    <source>
        <dbReference type="PROSITE" id="PS51032"/>
    </source>
</evidence>
<evidence type="ECO:0000256" key="2">
    <source>
        <dbReference type="ARBA" id="ARBA00023015"/>
    </source>
</evidence>
<dbReference type="InterPro" id="IPR036955">
    <property type="entry name" value="AP2/ERF_dom_sf"/>
</dbReference>
<sequence length="250" mass="28762">MNQHTQWNFGSQSSLPIWEYINTLYQLGDAYCLCQLLHEISPSLDDYCTNLDHFAPSKQEIDNPLDDKSLEEQSERSAPKNTKSASKPSMDLGSLTQTDPQESQVQEEQGEITAEERLISTRRRSCRRSSRFNIRARLVRMRNRILKDLTISFSSSSKKTRETTGAGLSRRSQYIGVSRNNSNWQALINVKNTKKYIGTFEDELEAAKTYDIYAVAMRREKALLNFSYTAQEMLTAIYHFLEHGSTIMYS</sequence>